<dbReference type="VEuPathDB" id="MicrosporidiaDB:CWI36_1361p0010"/>
<evidence type="ECO:0000256" key="3">
    <source>
        <dbReference type="ARBA" id="ARBA00022692"/>
    </source>
</evidence>
<dbReference type="AlphaFoldDB" id="A0A4V2JUS7"/>
<evidence type="ECO:0000313" key="8">
    <source>
        <dbReference type="Proteomes" id="UP000291404"/>
    </source>
</evidence>
<reference evidence="7 8" key="1">
    <citation type="submission" date="2017-12" db="EMBL/GenBank/DDBJ databases">
        <authorList>
            <person name="Pombert J.-F."/>
            <person name="Haag K.L."/>
            <person name="Ebert D."/>
        </authorList>
    </citation>
    <scope>NUCLEOTIDE SEQUENCE [LARGE SCALE GENOMIC DNA]</scope>
    <source>
        <strain evidence="7">BE-OM-2</strain>
    </source>
</reference>
<evidence type="ECO:0000256" key="5">
    <source>
        <dbReference type="ARBA" id="ARBA00023136"/>
    </source>
</evidence>
<evidence type="ECO:0000313" key="7">
    <source>
        <dbReference type="EMBL" id="TBU01362.1"/>
    </source>
</evidence>
<comment type="similarity">
    <text evidence="2">Belongs to the TAPT1 family.</text>
</comment>
<dbReference type="PANTHER" id="PTHR13317:SF4">
    <property type="entry name" value="TRANSMEMBRANE ANTERIOR POSTERIOR TRANSFORMATION PROTEIN 1 HOMOLOG"/>
    <property type="match status" value="1"/>
</dbReference>
<proteinExistence type="inferred from homology"/>
<dbReference type="EMBL" id="PITI01001361">
    <property type="protein sequence ID" value="TBU01362.1"/>
    <property type="molecule type" value="Genomic_DNA"/>
</dbReference>
<evidence type="ECO:0000256" key="2">
    <source>
        <dbReference type="ARBA" id="ARBA00008803"/>
    </source>
</evidence>
<accession>A0A4V2JUS7</accession>
<sequence>MEELYSYIYVPRYLETRIFIEMKNETKKFIRKFNNILYTILCLFYKRKCISNVQIIQSFTVLFGFLLFRILNPAEIYHYIRLQGVMKLYVLFNVLEVADKLVGVILNDVTKVLLSISYFNISSTKTCTCMKDSKYRKDCENFFKNNIDIPPMKDNDYNNNTCYKRDCEDFFKNNIDIPSMKDNDYNNNTCYKRDCEDFFKNNIDIPSMKDNDYNNNTCYKRDCEDFFKNNIDIPTMKDKDYNNNTCYKESEMCVYDKEIYYEKPLKYQNMKEWNLKYLCICSVYFIANIIQTGILYIQYITLHVSINGSRNNLYSLLISNHFVELKSNIFKKMDTKSLFNILSSDISKRFNIFIYLIIILFSNIDDSEVNESVVSSFNRMIYPMCVVFGSKIFIDCLRHCYICRYNNIFYNVYLNYKKDESVKCEQIALNILFLTVLSQVWCFKYLDFKFLVTFFSLSVGIEWFIR</sequence>
<feature type="transmembrane region" description="Helical" evidence="6">
    <location>
        <begin position="53"/>
        <end position="71"/>
    </location>
</feature>
<evidence type="ECO:0000256" key="6">
    <source>
        <dbReference type="SAM" id="Phobius"/>
    </source>
</evidence>
<keyword evidence="3 6" id="KW-0812">Transmembrane</keyword>
<keyword evidence="8" id="KW-1185">Reference proteome</keyword>
<evidence type="ECO:0000256" key="4">
    <source>
        <dbReference type="ARBA" id="ARBA00022989"/>
    </source>
</evidence>
<feature type="transmembrane region" description="Helical" evidence="6">
    <location>
        <begin position="275"/>
        <end position="297"/>
    </location>
</feature>
<dbReference type="Proteomes" id="UP000291404">
    <property type="component" value="Unassembled WGS sequence"/>
</dbReference>
<keyword evidence="4 6" id="KW-1133">Transmembrane helix</keyword>
<dbReference type="STRING" id="148818.A0A4V2JUS7"/>
<keyword evidence="5 6" id="KW-0472">Membrane</keyword>
<dbReference type="InterPro" id="IPR008010">
    <property type="entry name" value="Tatp1"/>
</dbReference>
<comment type="subcellular location">
    <subcellularLocation>
        <location evidence="1">Membrane</location>
        <topology evidence="1">Multi-pass membrane protein</topology>
    </subcellularLocation>
</comment>
<dbReference type="VEuPathDB" id="MicrosporidiaDB:CWI39_0597p0010"/>
<dbReference type="Pfam" id="PF05346">
    <property type="entry name" value="DUF747"/>
    <property type="match status" value="1"/>
</dbReference>
<dbReference type="GO" id="GO:0005789">
    <property type="term" value="C:endoplasmic reticulum membrane"/>
    <property type="evidence" value="ECO:0007669"/>
    <property type="project" value="TreeGrafter"/>
</dbReference>
<gene>
    <name evidence="7" type="ORF">CWI36_1361p0010</name>
</gene>
<protein>
    <submittedName>
        <fullName evidence="7">Putative membrane protein</fullName>
    </submittedName>
</protein>
<evidence type="ECO:0000256" key="1">
    <source>
        <dbReference type="ARBA" id="ARBA00004141"/>
    </source>
</evidence>
<organism evidence="7 8">
    <name type="scientific">Hamiltosporidium magnivora</name>
    <dbReference type="NCBI Taxonomy" id="148818"/>
    <lineage>
        <taxon>Eukaryota</taxon>
        <taxon>Fungi</taxon>
        <taxon>Fungi incertae sedis</taxon>
        <taxon>Microsporidia</taxon>
        <taxon>Dubosqiidae</taxon>
        <taxon>Hamiltosporidium</taxon>
    </lineage>
</organism>
<comment type="caution">
    <text evidence="7">The sequence shown here is derived from an EMBL/GenBank/DDBJ whole genome shotgun (WGS) entry which is preliminary data.</text>
</comment>
<dbReference type="PANTHER" id="PTHR13317">
    <property type="entry name" value="TRANSMEMBRANE ANTERIOR POSTERIOR TRANSFORMATION PROTEIN 1 HOMOLOG"/>
    <property type="match status" value="1"/>
</dbReference>
<name>A0A4V2JUS7_9MICR</name>